<feature type="transmembrane region" description="Helical" evidence="1">
    <location>
        <begin position="6"/>
        <end position="27"/>
    </location>
</feature>
<dbReference type="Proteomes" id="UP000247973">
    <property type="component" value="Unassembled WGS sequence"/>
</dbReference>
<dbReference type="EMBL" id="QICL01000025">
    <property type="protein sequence ID" value="PXV61190.1"/>
    <property type="molecule type" value="Genomic_DNA"/>
</dbReference>
<gene>
    <name evidence="2" type="ORF">CLV62_12523</name>
</gene>
<keyword evidence="1" id="KW-1133">Transmembrane helix</keyword>
<dbReference type="OrthoDB" id="797355at2"/>
<evidence type="ECO:0000313" key="3">
    <source>
        <dbReference type="Proteomes" id="UP000247973"/>
    </source>
</evidence>
<evidence type="ECO:0000313" key="2">
    <source>
        <dbReference type="EMBL" id="PXV61190.1"/>
    </source>
</evidence>
<organism evidence="2 3">
    <name type="scientific">Dysgonomonas alginatilytica</name>
    <dbReference type="NCBI Taxonomy" id="1605892"/>
    <lineage>
        <taxon>Bacteria</taxon>
        <taxon>Pseudomonadati</taxon>
        <taxon>Bacteroidota</taxon>
        <taxon>Bacteroidia</taxon>
        <taxon>Bacteroidales</taxon>
        <taxon>Dysgonomonadaceae</taxon>
        <taxon>Dysgonomonas</taxon>
    </lineage>
</organism>
<protein>
    <submittedName>
        <fullName evidence="2">Uncharacterized protein</fullName>
    </submittedName>
</protein>
<reference evidence="2 3" key="1">
    <citation type="submission" date="2018-03" db="EMBL/GenBank/DDBJ databases">
        <title>Genomic Encyclopedia of Archaeal and Bacterial Type Strains, Phase II (KMG-II): from individual species to whole genera.</title>
        <authorList>
            <person name="Goeker M."/>
        </authorList>
    </citation>
    <scope>NUCLEOTIDE SEQUENCE [LARGE SCALE GENOMIC DNA]</scope>
    <source>
        <strain evidence="2 3">DSM 100214</strain>
    </source>
</reference>
<feature type="transmembrane region" description="Helical" evidence="1">
    <location>
        <begin position="63"/>
        <end position="88"/>
    </location>
</feature>
<keyword evidence="3" id="KW-1185">Reference proteome</keyword>
<proteinExistence type="predicted"/>
<feature type="transmembrane region" description="Helical" evidence="1">
    <location>
        <begin position="94"/>
        <end position="114"/>
    </location>
</feature>
<dbReference type="AlphaFoldDB" id="A0A2V3PMR7"/>
<accession>A0A2V3PMR7</accession>
<dbReference type="RefSeq" id="WP_110311815.1">
    <property type="nucleotide sequence ID" value="NZ_QICL01000025.1"/>
</dbReference>
<sequence>MILYLIQTLLQALVISLCCVAIHVTTWKGMILHSTSKTLDKSLRAFFRKFFYMSEGKSWNLTLYLLTPIYRCIICMSSFWTIMFWFFWNFNLGLMILVVCGINTIITAIISNLLPDE</sequence>
<keyword evidence="1" id="KW-0472">Membrane</keyword>
<name>A0A2V3PMR7_9BACT</name>
<evidence type="ECO:0000256" key="1">
    <source>
        <dbReference type="SAM" id="Phobius"/>
    </source>
</evidence>
<comment type="caution">
    <text evidence="2">The sequence shown here is derived from an EMBL/GenBank/DDBJ whole genome shotgun (WGS) entry which is preliminary data.</text>
</comment>
<keyword evidence="1" id="KW-0812">Transmembrane</keyword>